<dbReference type="GO" id="GO:0016829">
    <property type="term" value="F:lyase activity"/>
    <property type="evidence" value="ECO:0007669"/>
    <property type="project" value="InterPro"/>
</dbReference>
<dbReference type="InterPro" id="IPR042188">
    <property type="entry name" value="MmgE/PrpD_sf_2"/>
</dbReference>
<reference evidence="2" key="1">
    <citation type="journal article" date="2014" name="Front. Microbiol.">
        <title>High frequency of phylogenetically diverse reductive dehalogenase-homologous genes in deep subseafloor sedimentary metagenomes.</title>
        <authorList>
            <person name="Kawai M."/>
            <person name="Futagami T."/>
            <person name="Toyoda A."/>
            <person name="Takaki Y."/>
            <person name="Nishi S."/>
            <person name="Hori S."/>
            <person name="Arai W."/>
            <person name="Tsubouchi T."/>
            <person name="Morono Y."/>
            <person name="Uchiyama I."/>
            <person name="Ito T."/>
            <person name="Fujiyama A."/>
            <person name="Inagaki F."/>
            <person name="Takami H."/>
        </authorList>
    </citation>
    <scope>NUCLEOTIDE SEQUENCE</scope>
    <source>
        <strain evidence="2">Expedition CK06-06</strain>
    </source>
</reference>
<proteinExistence type="predicted"/>
<dbReference type="InterPro" id="IPR045337">
    <property type="entry name" value="MmgE_PrpD_C"/>
</dbReference>
<dbReference type="PANTHER" id="PTHR16943:SF8">
    <property type="entry name" value="2-METHYLCITRATE DEHYDRATASE"/>
    <property type="match status" value="1"/>
</dbReference>
<dbReference type="InterPro" id="IPR036148">
    <property type="entry name" value="MmgE/PrpD_sf"/>
</dbReference>
<evidence type="ECO:0000313" key="2">
    <source>
        <dbReference type="EMBL" id="GAG17677.1"/>
    </source>
</evidence>
<feature type="non-terminal residue" evidence="2">
    <location>
        <position position="1"/>
    </location>
</feature>
<protein>
    <recommendedName>
        <fullName evidence="1">MmgE/PrpD C-terminal domain-containing protein</fullName>
    </recommendedName>
</protein>
<gene>
    <name evidence="2" type="ORF">S01H1_50758</name>
</gene>
<evidence type="ECO:0000259" key="1">
    <source>
        <dbReference type="Pfam" id="PF19305"/>
    </source>
</evidence>
<dbReference type="PANTHER" id="PTHR16943">
    <property type="entry name" value="2-METHYLCITRATE DEHYDRATASE-RELATED"/>
    <property type="match status" value="1"/>
</dbReference>
<organism evidence="2">
    <name type="scientific">marine sediment metagenome</name>
    <dbReference type="NCBI Taxonomy" id="412755"/>
    <lineage>
        <taxon>unclassified sequences</taxon>
        <taxon>metagenomes</taxon>
        <taxon>ecological metagenomes</taxon>
    </lineage>
</organism>
<dbReference type="AlphaFoldDB" id="X0W2V7"/>
<dbReference type="InterPro" id="IPR005656">
    <property type="entry name" value="MmgE_PrpD"/>
</dbReference>
<feature type="domain" description="MmgE/PrpD C-terminal" evidence="1">
    <location>
        <begin position="47"/>
        <end position="216"/>
    </location>
</feature>
<sequence length="237" mass="25406">GESGQTPARPGGFLRAMSGGAEVDLEPLAALGDPFEITSSGIGVKLYPCCYAVHRSLDAALDLRAQHRIDPGSIARVQVEVSRGALLPLREEPPATGLEGKFSLQYCLAAALVDGRVGLTSFTEEAVRRPAVRELMAKVEAREGAEAGAFPIGGYAEVRIALPEGREHTLRVDTPRGDPSRPLSWDELAEKFRDCAGTVLPAQAVERTLRLIERLEELSNVSGLTETLRVAPAEAQR</sequence>
<name>X0W2V7_9ZZZZ</name>
<accession>X0W2V7</accession>
<dbReference type="Pfam" id="PF19305">
    <property type="entry name" value="MmgE_PrpD_C"/>
    <property type="match status" value="1"/>
</dbReference>
<dbReference type="Gene3D" id="3.30.1330.120">
    <property type="entry name" value="2-methylcitrate dehydratase PrpD"/>
    <property type="match status" value="1"/>
</dbReference>
<dbReference type="SUPFAM" id="SSF103378">
    <property type="entry name" value="2-methylcitrate dehydratase PrpD"/>
    <property type="match status" value="1"/>
</dbReference>
<dbReference type="EMBL" id="BARS01032715">
    <property type="protein sequence ID" value="GAG17677.1"/>
    <property type="molecule type" value="Genomic_DNA"/>
</dbReference>
<comment type="caution">
    <text evidence="2">The sequence shown here is derived from an EMBL/GenBank/DDBJ whole genome shotgun (WGS) entry which is preliminary data.</text>
</comment>